<dbReference type="AlphaFoldDB" id="A0AAN7INZ9"/>
<evidence type="ECO:0000313" key="2">
    <source>
        <dbReference type="EMBL" id="KAK4581035.1"/>
    </source>
</evidence>
<proteinExistence type="predicted"/>
<keyword evidence="1" id="KW-1133">Transmembrane helix</keyword>
<feature type="transmembrane region" description="Helical" evidence="1">
    <location>
        <begin position="47"/>
        <end position="72"/>
    </location>
</feature>
<dbReference type="PANTHER" id="PTHR35218">
    <property type="entry name" value="RNASE H DOMAIN-CONTAINING PROTEIN"/>
    <property type="match status" value="1"/>
</dbReference>
<keyword evidence="3" id="KW-1185">Reference proteome</keyword>
<protein>
    <recommendedName>
        <fullName evidence="4">Endonuclease/exonuclease/phosphatase</fullName>
    </recommendedName>
</protein>
<dbReference type="InterPro" id="IPR036691">
    <property type="entry name" value="Endo/exonu/phosph_ase_sf"/>
</dbReference>
<name>A0AAN7INZ9_QUERU</name>
<keyword evidence="1" id="KW-0472">Membrane</keyword>
<dbReference type="Gene3D" id="3.60.10.10">
    <property type="entry name" value="Endonuclease/exonuclease/phosphatase"/>
    <property type="match status" value="1"/>
</dbReference>
<dbReference type="SUPFAM" id="SSF56219">
    <property type="entry name" value="DNase I-like"/>
    <property type="match status" value="1"/>
</dbReference>
<dbReference type="PANTHER" id="PTHR35218:SF7">
    <property type="entry name" value="ENDONUCLEASE_EXONUCLEASE_PHOSPHATASE"/>
    <property type="match status" value="1"/>
</dbReference>
<sequence>MNVLIWNCRGAFKPSFRQTVLDLMNWHYPIIMVITETRLSGVRAKGIMAFLPFDGAVCSYTIGFAGGIWLLWRTDLVNVEVLSTTKQEIHALIRVSSQSFSWILSAIYASPRLCEGLILWDNLKLLAGLHNLPCALMGDFNEVVNE</sequence>
<reference evidence="2 3" key="1">
    <citation type="journal article" date="2023" name="G3 (Bethesda)">
        <title>A haplotype-resolved chromosome-scale genome for Quercus rubra L. provides insights into the genetics of adaptive traits for red oak species.</title>
        <authorList>
            <person name="Kapoor B."/>
            <person name="Jenkins J."/>
            <person name="Schmutz J."/>
            <person name="Zhebentyayeva T."/>
            <person name="Kuelheim C."/>
            <person name="Coggeshall M."/>
            <person name="Heim C."/>
            <person name="Lasky J.R."/>
            <person name="Leites L."/>
            <person name="Islam-Faridi N."/>
            <person name="Romero-Severson J."/>
            <person name="DeLeo V.L."/>
            <person name="Lucas S.M."/>
            <person name="Lazic D."/>
            <person name="Gailing O."/>
            <person name="Carlson J."/>
            <person name="Staton M."/>
        </authorList>
    </citation>
    <scope>NUCLEOTIDE SEQUENCE [LARGE SCALE GENOMIC DNA]</scope>
    <source>
        <strain evidence="2">Pseudo-F2</strain>
    </source>
</reference>
<comment type="caution">
    <text evidence="2">The sequence shown here is derived from an EMBL/GenBank/DDBJ whole genome shotgun (WGS) entry which is preliminary data.</text>
</comment>
<gene>
    <name evidence="2" type="ORF">RGQ29_024631</name>
</gene>
<dbReference type="Proteomes" id="UP001324115">
    <property type="component" value="Unassembled WGS sequence"/>
</dbReference>
<organism evidence="2 3">
    <name type="scientific">Quercus rubra</name>
    <name type="common">Northern red oak</name>
    <name type="synonym">Quercus borealis</name>
    <dbReference type="NCBI Taxonomy" id="3512"/>
    <lineage>
        <taxon>Eukaryota</taxon>
        <taxon>Viridiplantae</taxon>
        <taxon>Streptophyta</taxon>
        <taxon>Embryophyta</taxon>
        <taxon>Tracheophyta</taxon>
        <taxon>Spermatophyta</taxon>
        <taxon>Magnoliopsida</taxon>
        <taxon>eudicotyledons</taxon>
        <taxon>Gunneridae</taxon>
        <taxon>Pentapetalae</taxon>
        <taxon>rosids</taxon>
        <taxon>fabids</taxon>
        <taxon>Fagales</taxon>
        <taxon>Fagaceae</taxon>
        <taxon>Quercus</taxon>
    </lineage>
</organism>
<evidence type="ECO:0000313" key="3">
    <source>
        <dbReference type="Proteomes" id="UP001324115"/>
    </source>
</evidence>
<evidence type="ECO:0008006" key="4">
    <source>
        <dbReference type="Google" id="ProtNLM"/>
    </source>
</evidence>
<evidence type="ECO:0000256" key="1">
    <source>
        <dbReference type="SAM" id="Phobius"/>
    </source>
</evidence>
<keyword evidence="1" id="KW-0812">Transmembrane</keyword>
<dbReference type="EMBL" id="JAXUIC010000007">
    <property type="protein sequence ID" value="KAK4581035.1"/>
    <property type="molecule type" value="Genomic_DNA"/>
</dbReference>
<accession>A0AAN7INZ9</accession>